<evidence type="ECO:0000313" key="2">
    <source>
        <dbReference type="EMBL" id="NBN78824.1"/>
    </source>
</evidence>
<dbReference type="InterPro" id="IPR037176">
    <property type="entry name" value="Osmotin/thaumatin-like_sf"/>
</dbReference>
<dbReference type="AlphaFoldDB" id="A0A7X5J8L2"/>
<evidence type="ECO:0000259" key="1">
    <source>
        <dbReference type="PROSITE" id="PS50927"/>
    </source>
</evidence>
<sequence>MTTLTVGLTSTLQKTLGSAGAYAYAVYFDASGTAQWTPLVVNGALQASTSPGRFAIDLPSPLDGGKVYFLIQSQDPSAPQTDLTKLITQQSQINWGSAATYQYRYDSFEVTLLGSSGDAGNLTSVEGFGIPMQISIPHADGTTDTRGYGVSGTQLFNALDRAKDHSLVYFTDGPLKGSVRGAISPAQSVIQPAGDQVYKASDWTAYIDSLKKADTGITVTGFFNGAEDGNGIYHDAGFFGYTLDWVAGTNGQPGHFWLSPTASSQIKGHIKISAEALAGSIYSTLGSVEIYASRSDATPYKIFGAATADMNTGANTQWGEVLTQVLTGFTAGYYGTSGQPLNPFVSGQIDLNKNWNWDPTYAFNQNLAGKSALFHDVYSQVFFNVSNSYGSGYSDNLMDAYAQGGPLISVSDQINGTWQNVKTINLTLYADSETPGGYVQPEIYNVIEPIGHVDFGTKAFLPGSYSPVEWAAVNPCSVTLNFFNQDAILKDGTPVTLRLFDGVVNGTAVFQDLSLNPASGGSLWQNWAVSFNAVSGTYVINAVANTPQTAGSLVISSLPTPQDGVGWYQIIIGSGAAAKTFNLYTRTDGGLFLNPAVDSQGGSIAVDGLALVAPQTSTGATIQTFALDFLYSGSSTLSPDLLTWNTDPTHVSQKAADTAPVAGTLSGGTFTALANQTNLVSNTITTTSALELAFGWTGTNSATGTTSWISNTTNKVAAGNLAVISVKQQGKDVLGPLTATGDIDGMWQTGQTQALGNGTYTIQMTEHLHVSGRIGAAVSPASSALTVTVDVDEAALAANAAGNGLTLATGNTPAPAANWVRLTAQSESVQSGVAVLVYAVDSKGNLVDQSGRAGSSVTLADAVRGSIGAATDDAGNTLALGTQTVLLRQGEELRFASLSGNDGVTRHAGATVTPAGNGGLTVAVAGVTISAATDNTLGANALVASAQRASDLPLLHLSQNQAVSLVLTGSTSLQNTLGFVRLDVDLAGNISLNGIGIDSAAAFRAEVARSLDAGGTFTFTSPDTATQTSTWTVAGKTGFYAPVLKAGTGEIFVLGAANSDGREHIRLFGENTFGFEDLTAAQGADFDYNDLVVALSVSGQSSTQIFA</sequence>
<keyword evidence="3" id="KW-1185">Reference proteome</keyword>
<dbReference type="Gene3D" id="2.60.110.10">
    <property type="entry name" value="Thaumatin"/>
    <property type="match status" value="1"/>
</dbReference>
<feature type="domain" description="Bulb-type lectin" evidence="1">
    <location>
        <begin position="656"/>
        <end position="789"/>
    </location>
</feature>
<reference evidence="3" key="1">
    <citation type="submission" date="2020-01" db="EMBL/GenBank/DDBJ databases">
        <authorList>
            <person name="Fang Y."/>
            <person name="Sun R."/>
            <person name="Nie L."/>
            <person name="He J."/>
            <person name="Hao L."/>
            <person name="Wang L."/>
            <person name="Su S."/>
            <person name="Lv E."/>
            <person name="Zhang Z."/>
            <person name="Xie R."/>
            <person name="Liu H."/>
        </authorList>
    </citation>
    <scope>NUCLEOTIDE SEQUENCE [LARGE SCALE GENOMIC DNA]</scope>
    <source>
        <strain evidence="3">XCT-53</strain>
    </source>
</reference>
<accession>A0A7X5J8L2</accession>
<dbReference type="PROSITE" id="PS50927">
    <property type="entry name" value="BULB_LECTIN"/>
    <property type="match status" value="1"/>
</dbReference>
<dbReference type="InterPro" id="IPR001480">
    <property type="entry name" value="Bulb-type_lectin_dom"/>
</dbReference>
<organism evidence="2 3">
    <name type="scientific">Pannonibacter tanglangensis</name>
    <dbReference type="NCBI Taxonomy" id="2750084"/>
    <lineage>
        <taxon>Bacteria</taxon>
        <taxon>Pseudomonadati</taxon>
        <taxon>Pseudomonadota</taxon>
        <taxon>Alphaproteobacteria</taxon>
        <taxon>Hyphomicrobiales</taxon>
        <taxon>Stappiaceae</taxon>
        <taxon>Pannonibacter</taxon>
    </lineage>
</organism>
<protein>
    <recommendedName>
        <fullName evidence="1">Bulb-type lectin domain-containing protein</fullName>
    </recommendedName>
</protein>
<proteinExistence type="predicted"/>
<name>A0A7X5J8L2_9HYPH</name>
<gene>
    <name evidence="2" type="ORF">GWI72_11150</name>
</gene>
<evidence type="ECO:0000313" key="3">
    <source>
        <dbReference type="Proteomes" id="UP000586722"/>
    </source>
</evidence>
<dbReference type="RefSeq" id="WP_161708680.1">
    <property type="nucleotide sequence ID" value="NZ_JAABLQ010000001.1"/>
</dbReference>
<comment type="caution">
    <text evidence="2">The sequence shown here is derived from an EMBL/GenBank/DDBJ whole genome shotgun (WGS) entry which is preliminary data.</text>
</comment>
<dbReference type="EMBL" id="JAABLQ010000001">
    <property type="protein sequence ID" value="NBN78824.1"/>
    <property type="molecule type" value="Genomic_DNA"/>
</dbReference>
<dbReference type="Proteomes" id="UP000586722">
    <property type="component" value="Unassembled WGS sequence"/>
</dbReference>